<evidence type="ECO:0000256" key="3">
    <source>
        <dbReference type="ARBA" id="ARBA00022532"/>
    </source>
</evidence>
<dbReference type="PROSITE" id="PS00480">
    <property type="entry name" value="CITRATE_SYNTHASE"/>
    <property type="match status" value="1"/>
</dbReference>
<organism evidence="9 10">
    <name type="scientific">Alicyclobacillus vulcanalis</name>
    <dbReference type="NCBI Taxonomy" id="252246"/>
    <lineage>
        <taxon>Bacteria</taxon>
        <taxon>Bacillati</taxon>
        <taxon>Bacillota</taxon>
        <taxon>Bacilli</taxon>
        <taxon>Bacillales</taxon>
        <taxon>Alicyclobacillaceae</taxon>
        <taxon>Alicyclobacillus</taxon>
    </lineage>
</organism>
<dbReference type="PANTHER" id="PTHR11739">
    <property type="entry name" value="CITRATE SYNTHASE"/>
    <property type="match status" value="1"/>
</dbReference>
<dbReference type="Proteomes" id="UP000186156">
    <property type="component" value="Unassembled WGS sequence"/>
</dbReference>
<feature type="active site" evidence="7">
    <location>
        <position position="263"/>
    </location>
</feature>
<evidence type="ECO:0000256" key="5">
    <source>
        <dbReference type="ARBA" id="ARBA00049288"/>
    </source>
</evidence>
<dbReference type="InterPro" id="IPR016143">
    <property type="entry name" value="Citrate_synth-like_sm_a-sub"/>
</dbReference>
<proteinExistence type="inferred from homology"/>
<dbReference type="FunFam" id="1.10.230.10:FF:000003">
    <property type="entry name" value="Citrate synthase"/>
    <property type="match status" value="1"/>
</dbReference>
<keyword evidence="3" id="KW-0816">Tricarboxylic acid cycle</keyword>
<evidence type="ECO:0000256" key="2">
    <source>
        <dbReference type="ARBA" id="ARBA00010566"/>
    </source>
</evidence>
<name>A0A1N7KB40_9BACL</name>
<dbReference type="GO" id="GO:0036440">
    <property type="term" value="F:citrate synthase activity"/>
    <property type="evidence" value="ECO:0007669"/>
    <property type="project" value="UniProtKB-EC"/>
</dbReference>
<evidence type="ECO:0000256" key="6">
    <source>
        <dbReference type="PIRNR" id="PIRNR001369"/>
    </source>
</evidence>
<dbReference type="CDD" id="cd06110">
    <property type="entry name" value="BSuCS-II_like"/>
    <property type="match status" value="1"/>
</dbReference>
<reference evidence="10" key="1">
    <citation type="submission" date="2017-01" db="EMBL/GenBank/DDBJ databases">
        <authorList>
            <person name="Varghese N."/>
            <person name="Submissions S."/>
        </authorList>
    </citation>
    <scope>NUCLEOTIDE SEQUENCE [LARGE SCALE GENOMIC DNA]</scope>
    <source>
        <strain evidence="10">DSM 16176</strain>
    </source>
</reference>
<sequence>MAAETTFKAGLEDVVSNTSEICFLDGKQGRLLYYGYDIHDLVDGGASFEEVVYLLWHGELPNQSQLKAFTDELAKERALDEPVLDLLKRLPKDANAMAVLRTAVSFLGLYDPDDGDESLEANYRKAARLVAKIPTVVTSFERIRQGLEPVQPDPSLSAAANFFYLLRGTKPSEFETKAFNTALILHADHELNASTFSARVTAGTLSDMYSAITSAIGTLKGPLHGGANEQVMRMLLEIGDPAKAIAWIDDALTQKKKIMGFGHRVYRTEDPRATHLRELSKQAGELKGETKWFEMSQAIEKHMLDVKGLHANVDFYSASLYYSLGIPTHLYTPIFACSRISGWTAHVLEQYKNNRLIRPRAEYVGPTNRTFVPLNER</sequence>
<dbReference type="AlphaFoldDB" id="A0A1N7KB40"/>
<dbReference type="PIRSF" id="PIRSF001369">
    <property type="entry name" value="Citrate_synth"/>
    <property type="match status" value="1"/>
</dbReference>
<evidence type="ECO:0000256" key="8">
    <source>
        <dbReference type="RuleBase" id="RU003406"/>
    </source>
</evidence>
<evidence type="ECO:0000256" key="4">
    <source>
        <dbReference type="ARBA" id="ARBA00022679"/>
    </source>
</evidence>
<gene>
    <name evidence="9" type="ORF">SAMN05421799_101452</name>
</gene>
<accession>A0A1N7KB40</accession>
<dbReference type="EMBL" id="FTOO01000001">
    <property type="protein sequence ID" value="SIS58828.1"/>
    <property type="molecule type" value="Genomic_DNA"/>
</dbReference>
<dbReference type="Gene3D" id="1.10.580.10">
    <property type="entry name" value="Citrate Synthase, domain 1"/>
    <property type="match status" value="1"/>
</dbReference>
<comment type="pathway">
    <text evidence="1">Carbohydrate metabolism; tricarboxylic acid cycle; isocitrate from oxaloacetate: step 1/2.</text>
</comment>
<dbReference type="OrthoDB" id="9800864at2"/>
<dbReference type="InterPro" id="IPR016142">
    <property type="entry name" value="Citrate_synth-like_lrg_a-sub"/>
</dbReference>
<evidence type="ECO:0000256" key="7">
    <source>
        <dbReference type="PIRSR" id="PIRSR001369-1"/>
    </source>
</evidence>
<dbReference type="RefSeq" id="WP_076344593.1">
    <property type="nucleotide sequence ID" value="NZ_FTOO01000001.1"/>
</dbReference>
<dbReference type="UniPathway" id="UPA00223"/>
<keyword evidence="4 6" id="KW-0808">Transferase</keyword>
<dbReference type="NCBIfam" id="TIGR01800">
    <property type="entry name" value="cit_synth_II"/>
    <property type="match status" value="1"/>
</dbReference>
<comment type="catalytic activity">
    <reaction evidence="5">
        <text>oxaloacetate + acetyl-CoA + H2O = citrate + CoA + H(+)</text>
        <dbReference type="Rhea" id="RHEA:16845"/>
        <dbReference type="ChEBI" id="CHEBI:15377"/>
        <dbReference type="ChEBI" id="CHEBI:15378"/>
        <dbReference type="ChEBI" id="CHEBI:16452"/>
        <dbReference type="ChEBI" id="CHEBI:16947"/>
        <dbReference type="ChEBI" id="CHEBI:57287"/>
        <dbReference type="ChEBI" id="CHEBI:57288"/>
        <dbReference type="EC" id="2.3.3.16"/>
    </reaction>
</comment>
<protein>
    <recommendedName>
        <fullName evidence="6">Citrate synthase</fullName>
    </recommendedName>
</protein>
<dbReference type="GO" id="GO:0005829">
    <property type="term" value="C:cytosol"/>
    <property type="evidence" value="ECO:0007669"/>
    <property type="project" value="TreeGrafter"/>
</dbReference>
<evidence type="ECO:0000313" key="9">
    <source>
        <dbReference type="EMBL" id="SIS58828.1"/>
    </source>
</evidence>
<keyword evidence="10" id="KW-1185">Reference proteome</keyword>
<dbReference type="SUPFAM" id="SSF48256">
    <property type="entry name" value="Citrate synthase"/>
    <property type="match status" value="1"/>
</dbReference>
<dbReference type="STRING" id="252246.SAMN05421799_101452"/>
<dbReference type="InterPro" id="IPR024176">
    <property type="entry name" value="Citrate_synthase_bac-typ"/>
</dbReference>
<dbReference type="Gene3D" id="1.10.230.10">
    <property type="entry name" value="Cytochrome P450-Terp, domain 2"/>
    <property type="match status" value="1"/>
</dbReference>
<dbReference type="InterPro" id="IPR011278">
    <property type="entry name" value="2-MeCitrate/Citrate_synth_II"/>
</dbReference>
<dbReference type="InterPro" id="IPR036969">
    <property type="entry name" value="Citrate_synthase_sf"/>
</dbReference>
<dbReference type="GO" id="GO:0006099">
    <property type="term" value="P:tricarboxylic acid cycle"/>
    <property type="evidence" value="ECO:0007669"/>
    <property type="project" value="UniProtKB-UniPathway"/>
</dbReference>
<feature type="active site" evidence="7">
    <location>
        <position position="314"/>
    </location>
</feature>
<dbReference type="InterPro" id="IPR002020">
    <property type="entry name" value="Citrate_synthase"/>
</dbReference>
<dbReference type="PANTHER" id="PTHR11739:SF4">
    <property type="entry name" value="CITRATE SYNTHASE, PEROXISOMAL"/>
    <property type="match status" value="1"/>
</dbReference>
<dbReference type="PRINTS" id="PR00143">
    <property type="entry name" value="CITRTSNTHASE"/>
</dbReference>
<dbReference type="GO" id="GO:0005975">
    <property type="term" value="P:carbohydrate metabolic process"/>
    <property type="evidence" value="ECO:0007669"/>
    <property type="project" value="TreeGrafter"/>
</dbReference>
<dbReference type="InterPro" id="IPR019810">
    <property type="entry name" value="Citrate_synthase_AS"/>
</dbReference>
<dbReference type="Pfam" id="PF00285">
    <property type="entry name" value="Citrate_synt"/>
    <property type="match status" value="1"/>
</dbReference>
<comment type="similarity">
    <text evidence="2 6 8">Belongs to the citrate synthase family.</text>
</comment>
<evidence type="ECO:0000313" key="10">
    <source>
        <dbReference type="Proteomes" id="UP000186156"/>
    </source>
</evidence>
<evidence type="ECO:0000256" key="1">
    <source>
        <dbReference type="ARBA" id="ARBA00004751"/>
    </source>
</evidence>